<evidence type="ECO:0000313" key="3">
    <source>
        <dbReference type="Proteomes" id="UP000188726"/>
    </source>
</evidence>
<sequence>MEKVKVLLEVEIDNKGDWLGLDDENGWQSYPGVNTLLDQFNRMAELENCSALNALLNMCDAETPSRFVSVSRDSVENLSALYASAKALEEQAKELADRVRFSNAIVIDHESD</sequence>
<organism evidence="2 3">
    <name type="scientific">Salinivibrio kushneri</name>
    <dbReference type="NCBI Taxonomy" id="1908198"/>
    <lineage>
        <taxon>Bacteria</taxon>
        <taxon>Pseudomonadati</taxon>
        <taxon>Pseudomonadota</taxon>
        <taxon>Gammaproteobacteria</taxon>
        <taxon>Vibrionales</taxon>
        <taxon>Vibrionaceae</taxon>
        <taxon>Salinivibrio</taxon>
    </lineage>
</organism>
<dbReference type="RefSeq" id="WP_077457521.1">
    <property type="nucleotide sequence ID" value="NZ_MUEO01000009.1"/>
</dbReference>
<reference evidence="2 3" key="1">
    <citation type="journal article" date="2017" name="Genome Announc.">
        <title>Draft Genome Sequences of Salinivibrio proteolyticus, Salinivibrio sharmensis, Salinivibrio siamensis, Salinivibrio costicola subsp. alcaliphilus, Salinivibrio costicola subsp. vallismortis, and 29 New Isolates Belonging to the Genus Salinivibrio.</title>
        <authorList>
            <person name="Lopez-Hermoso C."/>
            <person name="de la Haba R.R."/>
            <person name="Sanchez-Porro C."/>
            <person name="Bayliss S.C."/>
            <person name="Feil E.J."/>
            <person name="Ventosa A."/>
        </authorList>
    </citation>
    <scope>NUCLEOTIDE SEQUENCE [LARGE SCALE GENOMIC DNA]</scope>
    <source>
        <strain evidence="2 3">IC202</strain>
    </source>
</reference>
<dbReference type="EMBL" id="MUEO01000009">
    <property type="protein sequence ID" value="OOE45109.1"/>
    <property type="molecule type" value="Genomic_DNA"/>
</dbReference>
<dbReference type="Proteomes" id="UP000188726">
    <property type="component" value="Unassembled WGS sequence"/>
</dbReference>
<accession>A0AB36K860</accession>
<proteinExistence type="predicted"/>
<evidence type="ECO:0000256" key="1">
    <source>
        <dbReference type="SAM" id="Coils"/>
    </source>
</evidence>
<feature type="coiled-coil region" evidence="1">
    <location>
        <begin position="78"/>
        <end position="105"/>
    </location>
</feature>
<evidence type="ECO:0000313" key="2">
    <source>
        <dbReference type="EMBL" id="OOE45109.1"/>
    </source>
</evidence>
<keyword evidence="1" id="KW-0175">Coiled coil</keyword>
<protein>
    <submittedName>
        <fullName evidence="2">Uncharacterized protein</fullName>
    </submittedName>
</protein>
<dbReference type="AlphaFoldDB" id="A0AB36K860"/>
<comment type="caution">
    <text evidence="2">The sequence shown here is derived from an EMBL/GenBank/DDBJ whole genome shotgun (WGS) entry which is preliminary data.</text>
</comment>
<gene>
    <name evidence="2" type="ORF">BZG09_05230</name>
</gene>
<name>A0AB36K860_9GAMM</name>